<comment type="caution">
    <text evidence="3">The sequence shown here is derived from an EMBL/GenBank/DDBJ whole genome shotgun (WGS) entry which is preliminary data.</text>
</comment>
<dbReference type="CDD" id="cd01097">
    <property type="entry name" value="Tetrahydromethanopterin_reductase"/>
    <property type="match status" value="1"/>
</dbReference>
<accession>A0ABV7IPI8</accession>
<dbReference type="InterPro" id="IPR036661">
    <property type="entry name" value="Luciferase-like_sf"/>
</dbReference>
<keyword evidence="4" id="KW-1185">Reference proteome</keyword>
<dbReference type="PANTHER" id="PTHR43244:SF1">
    <property type="entry name" value="5,10-METHYLENETETRAHYDROMETHANOPTERIN REDUCTASE"/>
    <property type="match status" value="1"/>
</dbReference>
<dbReference type="InterPro" id="IPR019951">
    <property type="entry name" value="F420_OxRdatse_Rv3520c_pred"/>
</dbReference>
<dbReference type="InterPro" id="IPR011251">
    <property type="entry name" value="Luciferase-like_dom"/>
</dbReference>
<dbReference type="Pfam" id="PF00296">
    <property type="entry name" value="Bac_luciferase"/>
    <property type="match status" value="1"/>
</dbReference>
<evidence type="ECO:0000259" key="2">
    <source>
        <dbReference type="Pfam" id="PF00296"/>
    </source>
</evidence>
<reference evidence="4" key="1">
    <citation type="journal article" date="2019" name="Int. J. Syst. Evol. Microbiol.">
        <title>The Global Catalogue of Microorganisms (GCM) 10K type strain sequencing project: providing services to taxonomists for standard genome sequencing and annotation.</title>
        <authorList>
            <consortium name="The Broad Institute Genomics Platform"/>
            <consortium name="The Broad Institute Genome Sequencing Center for Infectious Disease"/>
            <person name="Wu L."/>
            <person name="Ma J."/>
        </authorList>
    </citation>
    <scope>NUCLEOTIDE SEQUENCE [LARGE SCALE GENOMIC DNA]</scope>
    <source>
        <strain evidence="4">KCTC 42984</strain>
    </source>
</reference>
<dbReference type="SUPFAM" id="SSF51679">
    <property type="entry name" value="Bacterial luciferase-like"/>
    <property type="match status" value="1"/>
</dbReference>
<sequence>MKLALDIGYSGARVDIPMEKILLAERLGFDSVWSAEAYGSDAFSPLAYIAALTKRIRLGTGIAQLAGRTPTMAAMTAQTIDALAGEGRMIVGLGVSNPQVVEGWYGQPWGKPGERLRDYVAIMRKVWAREAPLTHSGTQLSVPYAGADATGLGKPLKSILHGNPHIPIYLGTSTPANLRLTGEIADGLVTMHVTPGTLPRKLAPLREGIARRTDGKTLADFEIVSNLRIVITDDVRGAMAASRAFTALYVGGMGAKEQNFHKAAMIERGYGEAAERIQELYLAGHKQEAEAAVPDEYLDEAALYGPRERIKERFPIWADAGFTILRLTNMDDEALKLAADLFAG</sequence>
<dbReference type="PANTHER" id="PTHR43244">
    <property type="match status" value="1"/>
</dbReference>
<feature type="domain" description="Luciferase-like" evidence="2">
    <location>
        <begin position="21"/>
        <end position="323"/>
    </location>
</feature>
<dbReference type="Gene3D" id="3.20.20.30">
    <property type="entry name" value="Luciferase-like domain"/>
    <property type="match status" value="1"/>
</dbReference>
<protein>
    <submittedName>
        <fullName evidence="3">LLM class F420-dependent oxidoreductase</fullName>
    </submittedName>
</protein>
<dbReference type="RefSeq" id="WP_379508150.1">
    <property type="nucleotide sequence ID" value="NZ_JBHRTQ010000001.1"/>
</dbReference>
<keyword evidence="1" id="KW-0560">Oxidoreductase</keyword>
<dbReference type="InterPro" id="IPR050564">
    <property type="entry name" value="F420-G6PD/mer"/>
</dbReference>
<evidence type="ECO:0000313" key="4">
    <source>
        <dbReference type="Proteomes" id="UP001595604"/>
    </source>
</evidence>
<evidence type="ECO:0000256" key="1">
    <source>
        <dbReference type="ARBA" id="ARBA00023002"/>
    </source>
</evidence>
<gene>
    <name evidence="3" type="ORF">ACFOD9_00660</name>
</gene>
<proteinExistence type="predicted"/>
<evidence type="ECO:0000313" key="3">
    <source>
        <dbReference type="EMBL" id="MFC3172753.1"/>
    </source>
</evidence>
<dbReference type="NCBIfam" id="TIGR03559">
    <property type="entry name" value="F420_Rv3520c"/>
    <property type="match status" value="1"/>
</dbReference>
<dbReference type="EMBL" id="JBHRTQ010000001">
    <property type="protein sequence ID" value="MFC3172753.1"/>
    <property type="molecule type" value="Genomic_DNA"/>
</dbReference>
<organism evidence="3 4">
    <name type="scientific">Novosphingobium bradum</name>
    <dbReference type="NCBI Taxonomy" id="1737444"/>
    <lineage>
        <taxon>Bacteria</taxon>
        <taxon>Pseudomonadati</taxon>
        <taxon>Pseudomonadota</taxon>
        <taxon>Alphaproteobacteria</taxon>
        <taxon>Sphingomonadales</taxon>
        <taxon>Sphingomonadaceae</taxon>
        <taxon>Novosphingobium</taxon>
    </lineage>
</organism>
<name>A0ABV7IPI8_9SPHN</name>
<dbReference type="Proteomes" id="UP001595604">
    <property type="component" value="Unassembled WGS sequence"/>
</dbReference>